<reference evidence="1" key="1">
    <citation type="submission" date="2021-10" db="EMBL/GenBank/DDBJ databases">
        <title>Tropical sea cucumber genome reveals ecological adaptation and Cuvierian tubules defense mechanism.</title>
        <authorList>
            <person name="Chen T."/>
        </authorList>
    </citation>
    <scope>NUCLEOTIDE SEQUENCE</scope>
    <source>
        <strain evidence="1">Nanhai2018</strain>
        <tissue evidence="1">Muscle</tissue>
    </source>
</reference>
<dbReference type="PANTHER" id="PTHR31025">
    <property type="entry name" value="SI:CH211-196P9.1-RELATED"/>
    <property type="match status" value="1"/>
</dbReference>
<evidence type="ECO:0000313" key="2">
    <source>
        <dbReference type="Proteomes" id="UP001152320"/>
    </source>
</evidence>
<accession>A0A9Q1CPW7</accession>
<dbReference type="OrthoDB" id="8022339at2759"/>
<name>A0A9Q1CPW7_HOLLE</name>
<dbReference type="PANTHER" id="PTHR31025:SF9">
    <property type="entry name" value="SI:DKEY-286J15.1"/>
    <property type="match status" value="1"/>
</dbReference>
<dbReference type="Proteomes" id="UP001152320">
    <property type="component" value="Chromosome 1"/>
</dbReference>
<proteinExistence type="predicted"/>
<gene>
    <name evidence="1" type="ORF">HOLleu_00768</name>
</gene>
<sequence length="295" mass="33193">MITWLKSNRQPETQVREYMKKTAPSRLKLLQESTEQLGAVLLEYPRLLDTPGMTEQDFSILYLTKAPKLYEMWSKGSRKLLKWAGQQTSSWTKYIKLPDELNEDQADLAAFRILPCLAHWGAHVHSREEDKILKGGGCPSLHRCSAVGAHHDQLPTGNQNIKCLNSMATVSEISQSYVLSFQVGTNIPQYLSLLEADLKENGEKALRKQPFVLILGDVLSPTQAFLMAERLAIPHDSTIAAIDACFKAFYVLNVEYPVACRNVWRFLQHGCYQVEGGEKEIIPTVRSLITAVCSV</sequence>
<dbReference type="AlphaFoldDB" id="A0A9Q1CPW7"/>
<organism evidence="1 2">
    <name type="scientific">Holothuria leucospilota</name>
    <name type="common">Black long sea cucumber</name>
    <name type="synonym">Mertensiothuria leucospilota</name>
    <dbReference type="NCBI Taxonomy" id="206669"/>
    <lineage>
        <taxon>Eukaryota</taxon>
        <taxon>Metazoa</taxon>
        <taxon>Echinodermata</taxon>
        <taxon>Eleutherozoa</taxon>
        <taxon>Echinozoa</taxon>
        <taxon>Holothuroidea</taxon>
        <taxon>Aspidochirotacea</taxon>
        <taxon>Aspidochirotida</taxon>
        <taxon>Holothuriidae</taxon>
        <taxon>Holothuria</taxon>
    </lineage>
</organism>
<protein>
    <submittedName>
        <fullName evidence="1">Uncharacterized protein</fullName>
    </submittedName>
</protein>
<evidence type="ECO:0000313" key="1">
    <source>
        <dbReference type="EMBL" id="KAJ8048444.1"/>
    </source>
</evidence>
<dbReference type="EMBL" id="JAIZAY010000001">
    <property type="protein sequence ID" value="KAJ8048444.1"/>
    <property type="molecule type" value="Genomic_DNA"/>
</dbReference>
<keyword evidence="2" id="KW-1185">Reference proteome</keyword>
<comment type="caution">
    <text evidence="1">The sequence shown here is derived from an EMBL/GenBank/DDBJ whole genome shotgun (WGS) entry which is preliminary data.</text>
</comment>